<dbReference type="InterPro" id="IPR046373">
    <property type="entry name" value="Acyl-CoA_Oxase/DH_mid-dom_sf"/>
</dbReference>
<dbReference type="InterPro" id="IPR036250">
    <property type="entry name" value="AcylCo_DH-like_C"/>
</dbReference>
<sequence>MRVYEQVLRESATRPVLLNAARDEPRLGSFARGGKLATTVRRSENGWIVDGHKAFVTGASILDYHLLLVSEEDTGQIGRVIVPGGSAGISHTNAWDAVGMRASITHNVNYSGVEVPLGNFVPLDAELAPNRALIEATFMIGLSAIYLGVARSARDELVRFLHDRVPASLGAPLATVERLQDAVGEVTAHLQISETILYEGSGRIDRGVDPSDPLIASVKLHCTRASVRAVELAVQAAGSHGISAQAPLERHLRDVLCARLHPTPDDMLLRKLGNASLATEHWSR</sequence>
<dbReference type="Pfam" id="PF08028">
    <property type="entry name" value="Acyl-CoA_dh_2"/>
    <property type="match status" value="1"/>
</dbReference>
<keyword evidence="6" id="KW-1185">Reference proteome</keyword>
<dbReference type="SUPFAM" id="SSF47203">
    <property type="entry name" value="Acyl-CoA dehydrogenase C-terminal domain-like"/>
    <property type="match status" value="1"/>
</dbReference>
<evidence type="ECO:0000313" key="5">
    <source>
        <dbReference type="EMBL" id="KAB1643542.1"/>
    </source>
</evidence>
<name>A0A7J5BBM5_9MICO</name>
<keyword evidence="2" id="KW-0560">Oxidoreductase</keyword>
<feature type="domain" description="Acyl-CoA oxidase/dehydrogenase middle" evidence="3">
    <location>
        <begin position="24"/>
        <end position="111"/>
    </location>
</feature>
<dbReference type="AlphaFoldDB" id="A0A7J5BBM5"/>
<evidence type="ECO:0000256" key="1">
    <source>
        <dbReference type="ARBA" id="ARBA00022630"/>
    </source>
</evidence>
<organism evidence="5 6">
    <name type="scientific">Gulosibacter chungangensis</name>
    <dbReference type="NCBI Taxonomy" id="979746"/>
    <lineage>
        <taxon>Bacteria</taxon>
        <taxon>Bacillati</taxon>
        <taxon>Actinomycetota</taxon>
        <taxon>Actinomycetes</taxon>
        <taxon>Micrococcales</taxon>
        <taxon>Microbacteriaceae</taxon>
        <taxon>Gulosibacter</taxon>
    </lineage>
</organism>
<dbReference type="InterPro" id="IPR013107">
    <property type="entry name" value="Acyl-CoA_DH_C"/>
</dbReference>
<proteinExistence type="predicted"/>
<dbReference type="GO" id="GO:0016627">
    <property type="term" value="F:oxidoreductase activity, acting on the CH-CH group of donors"/>
    <property type="evidence" value="ECO:0007669"/>
    <property type="project" value="InterPro"/>
</dbReference>
<dbReference type="Gene3D" id="2.40.110.10">
    <property type="entry name" value="Butyryl-CoA Dehydrogenase, subunit A, domain 2"/>
    <property type="match status" value="1"/>
</dbReference>
<dbReference type="InterPro" id="IPR006091">
    <property type="entry name" value="Acyl-CoA_Oxase/DH_mid-dom"/>
</dbReference>
<evidence type="ECO:0000256" key="2">
    <source>
        <dbReference type="ARBA" id="ARBA00023002"/>
    </source>
</evidence>
<accession>A0A7J5BBM5</accession>
<keyword evidence="1" id="KW-0285">Flavoprotein</keyword>
<dbReference type="EMBL" id="WBKB01000003">
    <property type="protein sequence ID" value="KAB1643542.1"/>
    <property type="molecule type" value="Genomic_DNA"/>
</dbReference>
<dbReference type="InterPro" id="IPR052547">
    <property type="entry name" value="Mito_Isobutyryl-CoADH"/>
</dbReference>
<dbReference type="PANTHER" id="PTHR43831:SF1">
    <property type="entry name" value="ISOBUTYRYL-COA DEHYDROGENASE, MITOCHONDRIAL"/>
    <property type="match status" value="1"/>
</dbReference>
<dbReference type="InterPro" id="IPR009100">
    <property type="entry name" value="AcylCoA_DH/oxidase_NM_dom_sf"/>
</dbReference>
<protein>
    <submittedName>
        <fullName evidence="5">Acyl-CoA dehydrogenase</fullName>
    </submittedName>
</protein>
<dbReference type="CDD" id="cd00567">
    <property type="entry name" value="ACAD"/>
    <property type="match status" value="1"/>
</dbReference>
<evidence type="ECO:0000313" key="6">
    <source>
        <dbReference type="Proteomes" id="UP000433493"/>
    </source>
</evidence>
<evidence type="ECO:0000259" key="3">
    <source>
        <dbReference type="Pfam" id="PF02770"/>
    </source>
</evidence>
<comment type="caution">
    <text evidence="5">The sequence shown here is derived from an EMBL/GenBank/DDBJ whole genome shotgun (WGS) entry which is preliminary data.</text>
</comment>
<dbReference type="SUPFAM" id="SSF56645">
    <property type="entry name" value="Acyl-CoA dehydrogenase NM domain-like"/>
    <property type="match status" value="1"/>
</dbReference>
<reference evidence="5 6" key="1">
    <citation type="submission" date="2019-09" db="EMBL/GenBank/DDBJ databases">
        <title>Phylogeny of genus Pseudoclavibacter and closely related genus.</title>
        <authorList>
            <person name="Li Y."/>
        </authorList>
    </citation>
    <scope>NUCLEOTIDE SEQUENCE [LARGE SCALE GENOMIC DNA]</scope>
    <source>
        <strain evidence="5 6">KCTC 13959</strain>
    </source>
</reference>
<dbReference type="PANTHER" id="PTHR43831">
    <property type="entry name" value="ISOBUTYRYL-COA DEHYDROGENASE"/>
    <property type="match status" value="1"/>
</dbReference>
<dbReference type="Proteomes" id="UP000433493">
    <property type="component" value="Unassembled WGS sequence"/>
</dbReference>
<dbReference type="Gene3D" id="1.20.140.10">
    <property type="entry name" value="Butyryl-CoA Dehydrogenase, subunit A, domain 3"/>
    <property type="match status" value="1"/>
</dbReference>
<feature type="domain" description="Acyl-CoA dehydrogenase C-terminal" evidence="4">
    <location>
        <begin position="141"/>
        <end position="261"/>
    </location>
</feature>
<evidence type="ECO:0000259" key="4">
    <source>
        <dbReference type="Pfam" id="PF08028"/>
    </source>
</evidence>
<gene>
    <name evidence="5" type="ORF">F8O05_06560</name>
</gene>
<dbReference type="OrthoDB" id="2986495at2"/>
<dbReference type="Pfam" id="PF02770">
    <property type="entry name" value="Acyl-CoA_dh_M"/>
    <property type="match status" value="1"/>
</dbReference>